<reference evidence="6" key="1">
    <citation type="submission" date="2016-10" db="EMBL/GenBank/DDBJ databases">
        <authorList>
            <person name="Varghese N."/>
            <person name="Submissions S."/>
        </authorList>
    </citation>
    <scope>NUCLEOTIDE SEQUENCE [LARGE SCALE GENOMIC DNA]</scope>
    <source>
        <strain evidence="6">DSM 24740</strain>
    </source>
</reference>
<dbReference type="STRING" id="478744.SAMN05444359_103191"/>
<comment type="subcellular location">
    <subcellularLocation>
        <location evidence="1">Cell outer membrane</location>
    </subcellularLocation>
</comment>
<dbReference type="InParanoid" id="A0A1H9BMZ6"/>
<dbReference type="InterPro" id="IPR008969">
    <property type="entry name" value="CarboxyPept-like_regulatory"/>
</dbReference>
<evidence type="ECO:0000256" key="3">
    <source>
        <dbReference type="ARBA" id="ARBA00023237"/>
    </source>
</evidence>
<dbReference type="SUPFAM" id="SSF56935">
    <property type="entry name" value="Porins"/>
    <property type="match status" value="1"/>
</dbReference>
<dbReference type="Pfam" id="PF13715">
    <property type="entry name" value="CarbopepD_reg_2"/>
    <property type="match status" value="1"/>
</dbReference>
<evidence type="ECO:0000256" key="2">
    <source>
        <dbReference type="ARBA" id="ARBA00023136"/>
    </source>
</evidence>
<organism evidence="5 6">
    <name type="scientific">Neolewinella agarilytica</name>
    <dbReference type="NCBI Taxonomy" id="478744"/>
    <lineage>
        <taxon>Bacteria</taxon>
        <taxon>Pseudomonadati</taxon>
        <taxon>Bacteroidota</taxon>
        <taxon>Saprospiria</taxon>
        <taxon>Saprospirales</taxon>
        <taxon>Lewinellaceae</taxon>
        <taxon>Neolewinella</taxon>
    </lineage>
</organism>
<evidence type="ECO:0000313" key="6">
    <source>
        <dbReference type="Proteomes" id="UP000199021"/>
    </source>
</evidence>
<dbReference type="EMBL" id="FOFB01000003">
    <property type="protein sequence ID" value="SEP90131.1"/>
    <property type="molecule type" value="Genomic_DNA"/>
</dbReference>
<dbReference type="OrthoDB" id="9804995at2"/>
<dbReference type="AlphaFoldDB" id="A0A1H9BMZ6"/>
<keyword evidence="4" id="KW-0732">Signal</keyword>
<dbReference type="Gene3D" id="2.60.40.1120">
    <property type="entry name" value="Carboxypeptidase-like, regulatory domain"/>
    <property type="match status" value="1"/>
</dbReference>
<keyword evidence="3" id="KW-0998">Cell outer membrane</keyword>
<dbReference type="InterPro" id="IPR037066">
    <property type="entry name" value="Plug_dom_sf"/>
</dbReference>
<dbReference type="Proteomes" id="UP000199021">
    <property type="component" value="Unassembled WGS sequence"/>
</dbReference>
<evidence type="ECO:0000313" key="5">
    <source>
        <dbReference type="EMBL" id="SEP90131.1"/>
    </source>
</evidence>
<dbReference type="SUPFAM" id="SSF49464">
    <property type="entry name" value="Carboxypeptidase regulatory domain-like"/>
    <property type="match status" value="1"/>
</dbReference>
<feature type="signal peptide" evidence="4">
    <location>
        <begin position="1"/>
        <end position="27"/>
    </location>
</feature>
<protein>
    <submittedName>
        <fullName evidence="5">Outer membrane receptor proteins, mostly Fe transport</fullName>
    </submittedName>
</protein>
<keyword evidence="5" id="KW-0675">Receptor</keyword>
<dbReference type="Gene3D" id="2.40.170.20">
    <property type="entry name" value="TonB-dependent receptor, beta-barrel domain"/>
    <property type="match status" value="1"/>
</dbReference>
<dbReference type="Gene3D" id="2.170.130.10">
    <property type="entry name" value="TonB-dependent receptor, plug domain"/>
    <property type="match status" value="1"/>
</dbReference>
<keyword evidence="6" id="KW-1185">Reference proteome</keyword>
<keyword evidence="2" id="KW-0472">Membrane</keyword>
<gene>
    <name evidence="5" type="ORF">SAMN05444359_103191</name>
</gene>
<evidence type="ECO:0000256" key="1">
    <source>
        <dbReference type="ARBA" id="ARBA00004442"/>
    </source>
</evidence>
<accession>A0A1H9BMZ6</accession>
<feature type="chain" id="PRO_5011715111" evidence="4">
    <location>
        <begin position="28"/>
        <end position="784"/>
    </location>
</feature>
<sequence>MPFTRHRYPLLVTTLLFLLFPCTCIRAQNPSGGQTVKGVVVDKESLLPLIAASIYVVGSEPPLGATTDENGRFRIENVPLGRRSLIISSIGYEDGVVQEIVVGSGKEVDLKVQLTESLIDLSTIEVVTTRLNGTPNDEMATVSAQSFSVEQTKRYAAAINDPARMALSFAGVASGDDESNEIIIRGNSPRGLLWRMEGIEIPNPNHFSEEGASGGGISALSVNVLANSDFYTGAFPAQYGNASSGVFDLRLREGNSDKREYAFQAGVLGIDVAAEGPIGPKGGASYLANYRYSTLAVLESFGVTITGEGSRTTFQDATFKLHFPNKKGGYLSVWGLGGISGDRFQLEGDPETSSFQSNRGVVGVNYFHRLSEKSYLESIVSYSATRSDDDYNSGRGFVFDDRFVNRALRGSLRYNQKVNARQTFQAGIIGHQLGYELLEEIVSNGERTTNLSQDGNTYFLQGYAQYKYRLGTNVTATGGIHASYFGLEGQQSVEPRLGLRWNYKPGHSVNFGAGLHSRLEALSVYLAEVEQPDGSRQRLNRGLPLQQAAHLVVGHNWRFHKNWRWKVEAYYQEISKVAIATAEVTDPYGVTESSINFSDGFETAELAPDGTGRNFGVESTVERFFTGGWYALAATSLFRSRYTPRDGIERPTRFASDFVQTVLAGKEWTIGKQKINTIGLNLRLSWSGNNREAPIDLAASRAAGNTVRDWANNYGYSLPNYFRFDTGIRYRKNKGSRSWVLSLDIQNVTNRDNVFRQFYNPRLDQVSSLTQLGLIPIINYRLEF</sequence>
<proteinExistence type="predicted"/>
<name>A0A1H9BMZ6_9BACT</name>
<evidence type="ECO:0000256" key="4">
    <source>
        <dbReference type="SAM" id="SignalP"/>
    </source>
</evidence>
<dbReference type="RefSeq" id="WP_090165689.1">
    <property type="nucleotide sequence ID" value="NZ_FOFB01000003.1"/>
</dbReference>
<dbReference type="InterPro" id="IPR036942">
    <property type="entry name" value="Beta-barrel_TonB_sf"/>
</dbReference>
<dbReference type="GO" id="GO:0009279">
    <property type="term" value="C:cell outer membrane"/>
    <property type="evidence" value="ECO:0007669"/>
    <property type="project" value="UniProtKB-SubCell"/>
</dbReference>